<proteinExistence type="predicted"/>
<name>A0ABN8V9X2_STRGL</name>
<sequence>MALPDDLPTVTLTGTYTHPDGSPMKGSVSVTPTPGKVVAADSGLTIQGRAKQKIGNDGRVTLTVLATDAPGINPANFTYAVKIAFPDAPGDEFTIELPAAAPNVQLPAITPASPSDGDYVVITGPEGPEGPAGPAGADGEPGPAGADGSNADAEQYTDDALATEITRANAAYDPAGSATAARTAAINTAAGDATTKANNAQAAAISTAAADATAKANAAQAAAISAASSDATTKAGNAQAAAVSAAATSAASLYLPNAIQTVDAYLAGATPSSPRFFGHRGGGMVRPEHTLVGYRACAAMGFALEVSVNVDASGELWCLHDLTLDRTTYQTGALNTYTTEEVGQAVLTNGRTLLGPGWTDQRMVPLRQVLDEFLGRIPILLEPKGNDAVVPTQTLLDTYYPHAPRSVVWKAHIGTLSLPWAKSRGYRTWVYLDSNTTDAAMDAKDSLVDYWGVSTTFTDLRITQVKDRGKPVFAWPVYRRSQVARLTGLGVVGMMSSDPRYVSTNLPQRTFSRWGLAVKESGGTPTLDYDTAYALVFGEGADAGWVSINALPNQSYGLGTYSPIQGSAAGYRIAFDMKYKVLPGATVHGGYYFGKASDDPYRFTTANATGGYHLVMRASGDMQLYRHTSGVTTGTQIGSTIATTAPVADTAMSFQIDVTPTTVEARRTDGTGWTTGPIADTTYRGGYHGLSNGSITDLATRPYWRNLIITQL</sequence>
<protein>
    <recommendedName>
        <fullName evidence="2">GP-PDE domain-containing protein</fullName>
    </recommendedName>
</protein>
<dbReference type="PANTHER" id="PTHR46211">
    <property type="entry name" value="GLYCEROPHOSPHORYL DIESTER PHOSPHODIESTERASE"/>
    <property type="match status" value="1"/>
</dbReference>
<feature type="region of interest" description="Disordered" evidence="1">
    <location>
        <begin position="1"/>
        <end position="30"/>
    </location>
</feature>
<dbReference type="InterPro" id="IPR030395">
    <property type="entry name" value="GP_PDE_dom"/>
</dbReference>
<dbReference type="EMBL" id="CAKXYP010000025">
    <property type="protein sequence ID" value="CAH9419510.1"/>
    <property type="molecule type" value="Genomic_DNA"/>
</dbReference>
<dbReference type="Pfam" id="PF03009">
    <property type="entry name" value="GDPD"/>
    <property type="match status" value="1"/>
</dbReference>
<feature type="compositionally biased region" description="Low complexity" evidence="1">
    <location>
        <begin position="132"/>
        <end position="148"/>
    </location>
</feature>
<accession>A0ABN8V9X2</accession>
<evidence type="ECO:0000313" key="3">
    <source>
        <dbReference type="EMBL" id="CAH9419510.1"/>
    </source>
</evidence>
<reference evidence="3" key="1">
    <citation type="submission" date="2022-03" db="EMBL/GenBank/DDBJ databases">
        <authorList>
            <person name="Leyn A S."/>
        </authorList>
    </citation>
    <scope>NUCLEOTIDE SEQUENCE</scope>
    <source>
        <strain evidence="3">Streptomyces globisporus 4-3</strain>
    </source>
</reference>
<dbReference type="RefSeq" id="WP_318575482.1">
    <property type="nucleotide sequence ID" value="NZ_CAKXYP010000025.1"/>
</dbReference>
<comment type="caution">
    <text evidence="3">The sequence shown here is derived from an EMBL/GenBank/DDBJ whole genome shotgun (WGS) entry which is preliminary data.</text>
</comment>
<dbReference type="Proteomes" id="UP001154015">
    <property type="component" value="Unassembled WGS sequence"/>
</dbReference>
<dbReference type="InterPro" id="IPR017946">
    <property type="entry name" value="PLC-like_Pdiesterase_TIM-brl"/>
</dbReference>
<gene>
    <name evidence="3" type="ORF">SGL43_06565</name>
</gene>
<evidence type="ECO:0000259" key="2">
    <source>
        <dbReference type="PROSITE" id="PS51704"/>
    </source>
</evidence>
<dbReference type="PROSITE" id="PS51704">
    <property type="entry name" value="GP_PDE"/>
    <property type="match status" value="1"/>
</dbReference>
<dbReference type="Gene3D" id="3.20.20.190">
    <property type="entry name" value="Phosphatidylinositol (PI) phosphodiesterase"/>
    <property type="match status" value="1"/>
</dbReference>
<dbReference type="Gene3D" id="1.20.5.320">
    <property type="entry name" value="6-Phosphogluconate Dehydrogenase, domain 3"/>
    <property type="match status" value="1"/>
</dbReference>
<evidence type="ECO:0000313" key="4">
    <source>
        <dbReference type="Proteomes" id="UP001154015"/>
    </source>
</evidence>
<feature type="region of interest" description="Disordered" evidence="1">
    <location>
        <begin position="111"/>
        <end position="152"/>
    </location>
</feature>
<dbReference type="SUPFAM" id="SSF51695">
    <property type="entry name" value="PLC-like phosphodiesterases"/>
    <property type="match status" value="1"/>
</dbReference>
<organism evidence="3 4">
    <name type="scientific">Streptomyces globisporus</name>
    <dbReference type="NCBI Taxonomy" id="1908"/>
    <lineage>
        <taxon>Bacteria</taxon>
        <taxon>Bacillati</taxon>
        <taxon>Actinomycetota</taxon>
        <taxon>Actinomycetes</taxon>
        <taxon>Kitasatosporales</taxon>
        <taxon>Streptomycetaceae</taxon>
        <taxon>Streptomyces</taxon>
    </lineage>
</organism>
<dbReference type="CDD" id="cd08556">
    <property type="entry name" value="GDPD"/>
    <property type="match status" value="1"/>
</dbReference>
<dbReference type="PANTHER" id="PTHR46211:SF14">
    <property type="entry name" value="GLYCEROPHOSPHODIESTER PHOSPHODIESTERASE"/>
    <property type="match status" value="1"/>
</dbReference>
<keyword evidence="4" id="KW-1185">Reference proteome</keyword>
<evidence type="ECO:0000256" key="1">
    <source>
        <dbReference type="SAM" id="MobiDB-lite"/>
    </source>
</evidence>
<feature type="domain" description="GP-PDE" evidence="2">
    <location>
        <begin position="274"/>
        <end position="506"/>
    </location>
</feature>